<keyword evidence="7 12" id="KW-0418">Kinase</keyword>
<dbReference type="Proteomes" id="UP001208570">
    <property type="component" value="Unassembled WGS sequence"/>
</dbReference>
<dbReference type="FunFam" id="3.30.1120.30:FF:000001">
    <property type="entry name" value="Serine/threonine-protein kinase PLK"/>
    <property type="match status" value="1"/>
</dbReference>
<keyword evidence="2" id="KW-0963">Cytoplasm</keyword>
<evidence type="ECO:0000256" key="6">
    <source>
        <dbReference type="ARBA" id="ARBA00022741"/>
    </source>
</evidence>
<dbReference type="Gene3D" id="3.30.200.20">
    <property type="entry name" value="Phosphorylase Kinase, domain 1"/>
    <property type="match status" value="1"/>
</dbReference>
<dbReference type="GO" id="GO:0004674">
    <property type="term" value="F:protein serine/threonine kinase activity"/>
    <property type="evidence" value="ECO:0007669"/>
    <property type="project" value="UniProtKB-KW"/>
</dbReference>
<sequence length="885" mass="100056">MSNSDDATTTNEGTGDEWKRGVVVVTAEERERLEELKEAQERIAYIRAAGTSSKSGVVRNQSRSRDRIQKRSVGNDVRSPRDINKERTPSTSSRECQNTVDIRTEGTNSGVNGADATGHCCDQLRDDLKDPEMFARATKAIQEHVKDVTEKTRASCCIGRAPVKKESLNNQYNTQFHGGVKETNFNHHPINGIVNCNQNFQQENHRPLPEYAYSPPPPYHSEHHVHQPKPSQYHGSHNRARSPSPQKTTRGQYPGDTRTPPPPKQPPPLIISGNNPGFIGAPDQRQERCQYIINEGTSTTYIKGRLLGKGGFAKCYELTDVKTKKVYAGKIISKSRLTKPHQKEKILREIELHKSLKHRHVVAFHSYFEDNENVYIILECCSMKSLVHVLKCRKSLTEPEVRYFMRHLVEGCRYIHQQRVIHRDLKLGNMLLNDKMQTKIADFGLATRVEYEGEKKMTVCGTPNYIAPEVLQKKGHSYEADIWAMGCIMYAMLVGKPPFETSTLKETYVRITANKYFVPPHVTRPARNLITKLLAADPQNRPTLDKILSDEFFASGHLPKNLSISCCESPPKFTTSPPSTSSTSSIPSRPQSYAAPVSTPEAMQNIQSSLAQLKHSRRAASQIITKTEKGSSSTREPGMSKAASTPNGVKRSTSAELRNVPSGSAIRLYQMLTTCLDQMPEDGSPTPIHTTKQQWVTKWVDYSNKYGFGFQLSDKSVGILFNDTTRILLANDGKTCQYNDLSNKVYTFSTDTAPEEYQKKVTLLLYFAQYMDEHLIHGGDLIQKREERVNPSGIFMKKWFRTGKAIVMYLNNGTLQVNFFEDHTKVILSPDGQDYTVTYINSKRAAVTYRLLQFRHFGCHPDVQERLKYSRRMLESIINIEGEAV</sequence>
<dbReference type="PROSITE" id="PS00107">
    <property type="entry name" value="PROTEIN_KINASE_ATP"/>
    <property type="match status" value="1"/>
</dbReference>
<keyword evidence="17" id="KW-1185">Reference proteome</keyword>
<feature type="compositionally biased region" description="Polar residues" evidence="13">
    <location>
        <begin position="642"/>
        <end position="656"/>
    </location>
</feature>
<comment type="similarity">
    <text evidence="12">Belongs to the protein kinase superfamily. Ser/Thr protein kinase family. CDC5/Polo subfamily.</text>
</comment>
<evidence type="ECO:0000256" key="8">
    <source>
        <dbReference type="ARBA" id="ARBA00022840"/>
    </source>
</evidence>
<protein>
    <recommendedName>
        <fullName evidence="12">Serine/threonine-protein kinase PLK</fullName>
        <ecNumber evidence="12">2.7.11.21</ecNumber>
    </recommendedName>
    <alternativeName>
        <fullName evidence="12">Polo-like kinase</fullName>
    </alternativeName>
</protein>
<dbReference type="GO" id="GO:0005524">
    <property type="term" value="F:ATP binding"/>
    <property type="evidence" value="ECO:0007669"/>
    <property type="project" value="UniProtKB-UniRule"/>
</dbReference>
<dbReference type="SUPFAM" id="SSF56112">
    <property type="entry name" value="Protein kinase-like (PK-like)"/>
    <property type="match status" value="1"/>
</dbReference>
<evidence type="ECO:0000256" key="13">
    <source>
        <dbReference type="SAM" id="MobiDB-lite"/>
    </source>
</evidence>
<feature type="compositionally biased region" description="Polar residues" evidence="13">
    <location>
        <begin position="1"/>
        <end position="13"/>
    </location>
</feature>
<evidence type="ECO:0000256" key="12">
    <source>
        <dbReference type="RuleBase" id="RU361162"/>
    </source>
</evidence>
<keyword evidence="4 12" id="KW-0808">Transferase</keyword>
<dbReference type="SMART" id="SM00220">
    <property type="entry name" value="S_TKc"/>
    <property type="match status" value="1"/>
</dbReference>
<evidence type="ECO:0000256" key="3">
    <source>
        <dbReference type="ARBA" id="ARBA00022527"/>
    </source>
</evidence>
<name>A0AAD9KB61_9ANNE</name>
<reference evidence="16" key="1">
    <citation type="journal article" date="2023" name="Mol. Biol. Evol.">
        <title>Third-Generation Sequencing Reveals the Adaptive Role of the Epigenome in Three Deep-Sea Polychaetes.</title>
        <authorList>
            <person name="Perez M."/>
            <person name="Aroh O."/>
            <person name="Sun Y."/>
            <person name="Lan Y."/>
            <person name="Juniper S.K."/>
            <person name="Young C.R."/>
            <person name="Angers B."/>
            <person name="Qian P.Y."/>
        </authorList>
    </citation>
    <scope>NUCLEOTIDE SEQUENCE</scope>
    <source>
        <strain evidence="16">P08H-3</strain>
    </source>
</reference>
<dbReference type="InterPro" id="IPR033695">
    <property type="entry name" value="POLO_box_2"/>
</dbReference>
<dbReference type="PROSITE" id="PS50011">
    <property type="entry name" value="PROTEIN_KINASE_DOM"/>
    <property type="match status" value="1"/>
</dbReference>
<evidence type="ECO:0000259" key="14">
    <source>
        <dbReference type="PROSITE" id="PS50011"/>
    </source>
</evidence>
<feature type="domain" description="Protein kinase" evidence="14">
    <location>
        <begin position="301"/>
        <end position="553"/>
    </location>
</feature>
<dbReference type="FunFam" id="1.10.510.10:FF:001887">
    <property type="entry name" value="Uncharacterized protein"/>
    <property type="match status" value="1"/>
</dbReference>
<dbReference type="Pfam" id="PF00659">
    <property type="entry name" value="POLO_box"/>
    <property type="match status" value="2"/>
</dbReference>
<evidence type="ECO:0000256" key="1">
    <source>
        <dbReference type="ARBA" id="ARBA00004496"/>
    </source>
</evidence>
<feature type="region of interest" description="Disordered" evidence="13">
    <location>
        <begin position="569"/>
        <end position="598"/>
    </location>
</feature>
<dbReference type="InterPro" id="IPR008271">
    <property type="entry name" value="Ser/Thr_kinase_AS"/>
</dbReference>
<evidence type="ECO:0000313" key="16">
    <source>
        <dbReference type="EMBL" id="KAK2168484.1"/>
    </source>
</evidence>
<dbReference type="InterPro" id="IPR036947">
    <property type="entry name" value="POLO_box_dom_sf"/>
</dbReference>
<feature type="region of interest" description="Disordered" evidence="13">
    <location>
        <begin position="207"/>
        <end position="282"/>
    </location>
</feature>
<comment type="caution">
    <text evidence="16">The sequence shown here is derived from an EMBL/GenBank/DDBJ whole genome shotgun (WGS) entry which is preliminary data.</text>
</comment>
<dbReference type="GO" id="GO:0000922">
    <property type="term" value="C:spindle pole"/>
    <property type="evidence" value="ECO:0007669"/>
    <property type="project" value="TreeGrafter"/>
</dbReference>
<evidence type="ECO:0000256" key="7">
    <source>
        <dbReference type="ARBA" id="ARBA00022777"/>
    </source>
</evidence>
<dbReference type="GO" id="GO:0000776">
    <property type="term" value="C:kinetochore"/>
    <property type="evidence" value="ECO:0007669"/>
    <property type="project" value="TreeGrafter"/>
</dbReference>
<dbReference type="EC" id="2.7.11.21" evidence="12"/>
<dbReference type="PANTHER" id="PTHR24345">
    <property type="entry name" value="SERINE/THREONINE-PROTEIN KINASE PLK"/>
    <property type="match status" value="1"/>
</dbReference>
<feature type="compositionally biased region" description="Pro residues" evidence="13">
    <location>
        <begin position="259"/>
        <end position="269"/>
    </location>
</feature>
<feature type="compositionally biased region" description="Polar residues" evidence="13">
    <location>
        <begin position="229"/>
        <end position="251"/>
    </location>
</feature>
<dbReference type="GO" id="GO:0007052">
    <property type="term" value="P:mitotic spindle organization"/>
    <property type="evidence" value="ECO:0007669"/>
    <property type="project" value="TreeGrafter"/>
</dbReference>
<feature type="binding site" evidence="11">
    <location>
        <position position="330"/>
    </location>
    <ligand>
        <name>ATP</name>
        <dbReference type="ChEBI" id="CHEBI:30616"/>
    </ligand>
</feature>
<dbReference type="GO" id="GO:0005737">
    <property type="term" value="C:cytoplasm"/>
    <property type="evidence" value="ECO:0007669"/>
    <property type="project" value="UniProtKB-SubCell"/>
</dbReference>
<evidence type="ECO:0000313" key="17">
    <source>
        <dbReference type="Proteomes" id="UP001208570"/>
    </source>
</evidence>
<dbReference type="Pfam" id="PF00069">
    <property type="entry name" value="Pkinase"/>
    <property type="match status" value="1"/>
</dbReference>
<evidence type="ECO:0000256" key="9">
    <source>
        <dbReference type="ARBA" id="ARBA00047802"/>
    </source>
</evidence>
<feature type="region of interest" description="Disordered" evidence="13">
    <location>
        <begin position="51"/>
        <end position="97"/>
    </location>
</feature>
<comment type="subcellular location">
    <subcellularLocation>
        <location evidence="1">Cytoplasm</location>
    </subcellularLocation>
</comment>
<dbReference type="InterPro" id="IPR017441">
    <property type="entry name" value="Protein_kinase_ATP_BS"/>
</dbReference>
<gene>
    <name evidence="16" type="ORF">LSH36_16g01002</name>
</gene>
<proteinExistence type="inferred from homology"/>
<dbReference type="GO" id="GO:0005634">
    <property type="term" value="C:nucleus"/>
    <property type="evidence" value="ECO:0007669"/>
    <property type="project" value="TreeGrafter"/>
</dbReference>
<dbReference type="PANTHER" id="PTHR24345:SF0">
    <property type="entry name" value="CELL CYCLE SERINE_THREONINE-PROTEIN KINASE CDC5_MSD2"/>
    <property type="match status" value="1"/>
</dbReference>
<dbReference type="SUPFAM" id="SSF82615">
    <property type="entry name" value="Polo-box domain"/>
    <property type="match status" value="2"/>
</dbReference>
<keyword evidence="3 12" id="KW-0723">Serine/threonine-protein kinase</keyword>
<feature type="region of interest" description="Disordered" evidence="13">
    <location>
        <begin position="623"/>
        <end position="657"/>
    </location>
</feature>
<dbReference type="CDD" id="cd14099">
    <property type="entry name" value="STKc_PLK"/>
    <property type="match status" value="1"/>
</dbReference>
<evidence type="ECO:0000256" key="11">
    <source>
        <dbReference type="PROSITE-ProRule" id="PRU10141"/>
    </source>
</evidence>
<feature type="compositionally biased region" description="Low complexity" evidence="13">
    <location>
        <begin position="569"/>
        <end position="592"/>
    </location>
</feature>
<feature type="compositionally biased region" description="Polar residues" evidence="13">
    <location>
        <begin position="51"/>
        <end position="61"/>
    </location>
</feature>
<dbReference type="GO" id="GO:0005813">
    <property type="term" value="C:centrosome"/>
    <property type="evidence" value="ECO:0007669"/>
    <property type="project" value="TreeGrafter"/>
</dbReference>
<comment type="catalytic activity">
    <reaction evidence="10">
        <text>L-seryl-[protein] + ATP = O-phospho-L-seryl-[protein] + ADP + H(+)</text>
        <dbReference type="Rhea" id="RHEA:17989"/>
        <dbReference type="Rhea" id="RHEA-COMP:9863"/>
        <dbReference type="Rhea" id="RHEA-COMP:11604"/>
        <dbReference type="ChEBI" id="CHEBI:15378"/>
        <dbReference type="ChEBI" id="CHEBI:29999"/>
        <dbReference type="ChEBI" id="CHEBI:30616"/>
        <dbReference type="ChEBI" id="CHEBI:83421"/>
        <dbReference type="ChEBI" id="CHEBI:456216"/>
        <dbReference type="EC" id="2.7.11.21"/>
    </reaction>
</comment>
<evidence type="ECO:0000256" key="5">
    <source>
        <dbReference type="ARBA" id="ARBA00022737"/>
    </source>
</evidence>
<evidence type="ECO:0000256" key="2">
    <source>
        <dbReference type="ARBA" id="ARBA00022490"/>
    </source>
</evidence>
<organism evidence="16 17">
    <name type="scientific">Paralvinella palmiformis</name>
    <dbReference type="NCBI Taxonomy" id="53620"/>
    <lineage>
        <taxon>Eukaryota</taxon>
        <taxon>Metazoa</taxon>
        <taxon>Spiralia</taxon>
        <taxon>Lophotrochozoa</taxon>
        <taxon>Annelida</taxon>
        <taxon>Polychaeta</taxon>
        <taxon>Sedentaria</taxon>
        <taxon>Canalipalpata</taxon>
        <taxon>Terebellida</taxon>
        <taxon>Terebelliformia</taxon>
        <taxon>Alvinellidae</taxon>
        <taxon>Paralvinella</taxon>
    </lineage>
</organism>
<comment type="catalytic activity">
    <reaction evidence="9 12">
        <text>L-threonyl-[protein] + ATP = O-phospho-L-threonyl-[protein] + ADP + H(+)</text>
        <dbReference type="Rhea" id="RHEA:46608"/>
        <dbReference type="Rhea" id="RHEA-COMP:11060"/>
        <dbReference type="Rhea" id="RHEA-COMP:11605"/>
        <dbReference type="ChEBI" id="CHEBI:15378"/>
        <dbReference type="ChEBI" id="CHEBI:30013"/>
        <dbReference type="ChEBI" id="CHEBI:30616"/>
        <dbReference type="ChEBI" id="CHEBI:61977"/>
        <dbReference type="ChEBI" id="CHEBI:456216"/>
        <dbReference type="EC" id="2.7.11.21"/>
    </reaction>
</comment>
<feature type="compositionally biased region" description="Basic and acidic residues" evidence="13">
    <location>
        <begin position="78"/>
        <end position="88"/>
    </location>
</feature>
<evidence type="ECO:0000259" key="15">
    <source>
        <dbReference type="PROSITE" id="PS50078"/>
    </source>
</evidence>
<feature type="domain" description="POLO box" evidence="15">
    <location>
        <begin position="795"/>
        <end position="879"/>
    </location>
</feature>
<dbReference type="InterPro" id="IPR000959">
    <property type="entry name" value="POLO_box_dom"/>
</dbReference>
<dbReference type="AlphaFoldDB" id="A0AAD9KB61"/>
<dbReference type="CDD" id="cd13117">
    <property type="entry name" value="POLO_box_2"/>
    <property type="match status" value="1"/>
</dbReference>
<dbReference type="CDD" id="cd13118">
    <property type="entry name" value="POLO_box_1"/>
    <property type="match status" value="1"/>
</dbReference>
<keyword evidence="6 11" id="KW-0547">Nucleotide-binding</keyword>
<feature type="domain" description="POLO box" evidence="15">
    <location>
        <begin position="695"/>
        <end position="773"/>
    </location>
</feature>
<accession>A0AAD9KB61</accession>
<evidence type="ECO:0000256" key="4">
    <source>
        <dbReference type="ARBA" id="ARBA00022679"/>
    </source>
</evidence>
<keyword evidence="5" id="KW-0677">Repeat</keyword>
<dbReference type="PROSITE" id="PS50078">
    <property type="entry name" value="POLO_BOX"/>
    <property type="match status" value="2"/>
</dbReference>
<feature type="compositionally biased region" description="Polar residues" evidence="13">
    <location>
        <begin position="623"/>
        <end position="635"/>
    </location>
</feature>
<dbReference type="InterPro" id="IPR011009">
    <property type="entry name" value="Kinase-like_dom_sf"/>
</dbReference>
<dbReference type="InterPro" id="IPR033701">
    <property type="entry name" value="POLO_box_1"/>
</dbReference>
<dbReference type="FunFam" id="3.30.200.20:FF:000284">
    <property type="entry name" value="Serine/threonine-protein kinase PLK"/>
    <property type="match status" value="1"/>
</dbReference>
<keyword evidence="8 11" id="KW-0067">ATP-binding</keyword>
<feature type="region of interest" description="Disordered" evidence="13">
    <location>
        <begin position="1"/>
        <end position="21"/>
    </location>
</feature>
<dbReference type="PROSITE" id="PS00108">
    <property type="entry name" value="PROTEIN_KINASE_ST"/>
    <property type="match status" value="1"/>
</dbReference>
<dbReference type="Gene3D" id="1.10.510.10">
    <property type="entry name" value="Transferase(Phosphotransferase) domain 1"/>
    <property type="match status" value="1"/>
</dbReference>
<dbReference type="InterPro" id="IPR000719">
    <property type="entry name" value="Prot_kinase_dom"/>
</dbReference>
<dbReference type="Gene3D" id="3.30.1120.30">
    <property type="entry name" value="POLO box domain"/>
    <property type="match status" value="2"/>
</dbReference>
<dbReference type="EMBL" id="JAODUP010000016">
    <property type="protein sequence ID" value="KAK2168484.1"/>
    <property type="molecule type" value="Genomic_DNA"/>
</dbReference>
<evidence type="ECO:0000256" key="10">
    <source>
        <dbReference type="ARBA" id="ARBA00048347"/>
    </source>
</evidence>